<feature type="compositionally biased region" description="Acidic residues" evidence="1">
    <location>
        <begin position="205"/>
        <end position="227"/>
    </location>
</feature>
<dbReference type="OrthoDB" id="5874315at2759"/>
<dbReference type="AlphaFoldDB" id="A0A8J2M310"/>
<accession>A0A8J2M310</accession>
<feature type="region of interest" description="Disordered" evidence="1">
    <location>
        <begin position="349"/>
        <end position="427"/>
    </location>
</feature>
<evidence type="ECO:0000313" key="3">
    <source>
        <dbReference type="Proteomes" id="UP000746747"/>
    </source>
</evidence>
<gene>
    <name evidence="2" type="ORF">CJOHNSTONI_LOCUS8479</name>
</gene>
<feature type="compositionally biased region" description="Basic and acidic residues" evidence="1">
    <location>
        <begin position="48"/>
        <end position="60"/>
    </location>
</feature>
<reference evidence="2" key="1">
    <citation type="submission" date="2021-09" db="EMBL/GenBank/DDBJ databases">
        <authorList>
            <consortium name="Pathogen Informatics"/>
        </authorList>
    </citation>
    <scope>NUCLEOTIDE SEQUENCE</scope>
</reference>
<evidence type="ECO:0000256" key="1">
    <source>
        <dbReference type="SAM" id="MobiDB-lite"/>
    </source>
</evidence>
<protein>
    <submittedName>
        <fullName evidence="2">Uncharacterized protein</fullName>
    </submittedName>
</protein>
<dbReference type="EMBL" id="CAKAEH010001705">
    <property type="protein sequence ID" value="CAG9538808.1"/>
    <property type="molecule type" value="Genomic_DNA"/>
</dbReference>
<feature type="compositionally biased region" description="Basic residues" evidence="1">
    <location>
        <begin position="1"/>
        <end position="18"/>
    </location>
</feature>
<evidence type="ECO:0000313" key="2">
    <source>
        <dbReference type="EMBL" id="CAG9538808.1"/>
    </source>
</evidence>
<feature type="region of interest" description="Disordered" evidence="1">
    <location>
        <begin position="197"/>
        <end position="227"/>
    </location>
</feature>
<feature type="compositionally biased region" description="Acidic residues" evidence="1">
    <location>
        <begin position="362"/>
        <end position="427"/>
    </location>
</feature>
<keyword evidence="3" id="KW-1185">Reference proteome</keyword>
<comment type="caution">
    <text evidence="2">The sequence shown here is derived from an EMBL/GenBank/DDBJ whole genome shotgun (WGS) entry which is preliminary data.</text>
</comment>
<sequence length="495" mass="57137">MGRKKSKAAKAKDRKISRKPLASNEPSGSKPPGPKSSGYKIVGSFIRPSEKSPEEKKREVTEKFSEVLMSTLEMFNYNQKNNIPAEILMLIYAKSRWMKQPKVLAPSWVKQFNKFGRIDGPGFNHMRRDFRILYKHTSACKRGFEKFIKKFPCESDPKSRSFPVISKKRFFARKGGSISKKNVKTESVLKQNIQLGQSTSKQNVENEEDEDEDDFDDDDSSEEEYDSFDLPSSLLTELQRDCIKKSVAANIALEIVCSPETQITLKRLLIFEKHQLVTEWEIAKKIYCLQNISWEIMPGMINLCDEIAKEMIEIDRALEAIHCLGRYEMAAKLLSILRKSIKARLRKKSAKKEETEVHSEENETEESEESADSETEESDESEDDEAEESDESGDDEAEESDESDDDDEAEKSEEFEVTLDNDSSEDIEELKSVIDEKEQKEMIKVKKHMTTTFLDLLRATKFFAEIRNVDEKEIDRMGQLNYKFYEMLSSMTQTY</sequence>
<name>A0A8J2M310_9BILA</name>
<dbReference type="Proteomes" id="UP000746747">
    <property type="component" value="Unassembled WGS sequence"/>
</dbReference>
<feature type="compositionally biased region" description="Basic and acidic residues" evidence="1">
    <location>
        <begin position="351"/>
        <end position="361"/>
    </location>
</feature>
<organism evidence="2 3">
    <name type="scientific">Cercopithifilaria johnstoni</name>
    <dbReference type="NCBI Taxonomy" id="2874296"/>
    <lineage>
        <taxon>Eukaryota</taxon>
        <taxon>Metazoa</taxon>
        <taxon>Ecdysozoa</taxon>
        <taxon>Nematoda</taxon>
        <taxon>Chromadorea</taxon>
        <taxon>Rhabditida</taxon>
        <taxon>Spirurina</taxon>
        <taxon>Spiruromorpha</taxon>
        <taxon>Filarioidea</taxon>
        <taxon>Onchocercidae</taxon>
        <taxon>Cercopithifilaria</taxon>
    </lineage>
</organism>
<proteinExistence type="predicted"/>
<feature type="region of interest" description="Disordered" evidence="1">
    <location>
        <begin position="1"/>
        <end position="60"/>
    </location>
</feature>